<keyword evidence="1" id="KW-1133">Transmembrane helix</keyword>
<gene>
    <name evidence="2" type="ORF">AOG54_06395</name>
</gene>
<feature type="transmembrane region" description="Helical" evidence="1">
    <location>
        <begin position="107"/>
        <end position="126"/>
    </location>
</feature>
<evidence type="ECO:0000256" key="1">
    <source>
        <dbReference type="SAM" id="Phobius"/>
    </source>
</evidence>
<protein>
    <submittedName>
        <fullName evidence="2">Uncharacterized protein</fullName>
    </submittedName>
</protein>
<proteinExistence type="predicted"/>
<reference evidence="2 3" key="1">
    <citation type="submission" date="2015-09" db="EMBL/GenBank/DDBJ databases">
        <title>Heavy metals and arsenic resistance mechanisms in polyextremophilic archaea of the family Ferroplasmaceae.</title>
        <authorList>
            <person name="Bulaev A.G."/>
            <person name="Kanygina A.V."/>
        </authorList>
    </citation>
    <scope>NUCLEOTIDE SEQUENCE [LARGE SCALE GENOMIC DNA]</scope>
    <source>
        <strain evidence="2 3">VT</strain>
    </source>
</reference>
<dbReference type="RefSeq" id="WP_048100863.1">
    <property type="nucleotide sequence ID" value="NZ_JBBYJF010000010.1"/>
</dbReference>
<dbReference type="Proteomes" id="UP000050320">
    <property type="component" value="Unassembled WGS sequence"/>
</dbReference>
<keyword evidence="1" id="KW-0472">Membrane</keyword>
<evidence type="ECO:0000313" key="2">
    <source>
        <dbReference type="EMBL" id="KQB33863.1"/>
    </source>
</evidence>
<organism evidence="2 3">
    <name type="scientific">Acidiplasma aeolicum</name>
    <dbReference type="NCBI Taxonomy" id="507754"/>
    <lineage>
        <taxon>Archaea</taxon>
        <taxon>Methanobacteriati</taxon>
        <taxon>Thermoplasmatota</taxon>
        <taxon>Thermoplasmata</taxon>
        <taxon>Thermoplasmatales</taxon>
        <taxon>Ferroplasmaceae</taxon>
        <taxon>Acidiplasma</taxon>
    </lineage>
</organism>
<keyword evidence="1" id="KW-0812">Transmembrane</keyword>
<dbReference type="EMBL" id="LKBG01000273">
    <property type="protein sequence ID" value="KQB33863.1"/>
    <property type="molecule type" value="Genomic_DNA"/>
</dbReference>
<feature type="transmembrane region" description="Helical" evidence="1">
    <location>
        <begin position="83"/>
        <end position="101"/>
    </location>
</feature>
<accession>A0A0Q0RV72</accession>
<dbReference type="AlphaFoldDB" id="A0A0Q0RV72"/>
<comment type="caution">
    <text evidence="2">The sequence shown here is derived from an EMBL/GenBank/DDBJ whole genome shotgun (WGS) entry which is preliminary data.</text>
</comment>
<dbReference type="GeneID" id="84221705"/>
<keyword evidence="3" id="KW-1185">Reference proteome</keyword>
<sequence>MDNINNKENYLILNKYLNKDEKILLTFPERNFNKNKFKSHEKAAVTDKRFIYLYNIDDYLDSSMKYLPLNEIKGFSQENVRKSYINISLFFIFLGILFLLFLRNGMISLLLFITATLFIIFSKKYVNIIILTGNNITYPYKLKFNNANPDEIGNFIFNASVIIDNLKSK</sequence>
<evidence type="ECO:0000313" key="3">
    <source>
        <dbReference type="Proteomes" id="UP000050320"/>
    </source>
</evidence>
<name>A0A0Q0RV72_9ARCH</name>